<dbReference type="AlphaFoldDB" id="A0A7G8YR57"/>
<evidence type="ECO:0000313" key="1">
    <source>
        <dbReference type="EMBL" id="QNH78155.1"/>
    </source>
</evidence>
<gene>
    <name evidence="1" type="ORF">GGI48_02880</name>
</gene>
<name>A0A7G8YR57_9PSED</name>
<sequence>MLSAQQACALVLAMHDGIINDGKPERFVIQSCELCPLSAYWVISCNSADYVQHGVESSCYIGINAHLVNVQIGVVDAIGSAISVDDYLQDKYDQDAAMGNLRQKLACTYPQVVALLSEQNKHWLAGSRRVLLLAQQQLCGQGVPSTISLVPETAGAIPLDGQLCHADAVLLALRRRLQGPSVDRRDTKGNLTCWHD</sequence>
<accession>A0A7G8YR57</accession>
<proteinExistence type="predicted"/>
<organism evidence="1 2">
    <name type="scientific">Pseudomonas protegens</name>
    <dbReference type="NCBI Taxonomy" id="380021"/>
    <lineage>
        <taxon>Bacteria</taxon>
        <taxon>Pseudomonadati</taxon>
        <taxon>Pseudomonadota</taxon>
        <taxon>Gammaproteobacteria</taxon>
        <taxon>Pseudomonadales</taxon>
        <taxon>Pseudomonadaceae</taxon>
        <taxon>Pseudomonas</taxon>
    </lineage>
</organism>
<reference evidence="2" key="1">
    <citation type="journal article" date="2020" name="Microbiol. Resour. Announc.">
        <title>Complete genome sequences of four natural Pseudomonas isolates that catabolize a wide range of aromatic compounds relevant to lignin valorization.</title>
        <authorList>
            <person name="Hatmaker E.A."/>
            <person name="Presley G."/>
            <person name="Cannon O."/>
            <person name="Guss A.M."/>
            <person name="Elkins J.G."/>
        </authorList>
    </citation>
    <scope>NUCLEOTIDE SEQUENCE [LARGE SCALE GENOMIC DNA]</scope>
    <source>
        <strain evidence="2">H1F5C</strain>
    </source>
</reference>
<evidence type="ECO:0000313" key="2">
    <source>
        <dbReference type="Proteomes" id="UP000515277"/>
    </source>
</evidence>
<protein>
    <submittedName>
        <fullName evidence="1">Uncharacterized protein</fullName>
    </submittedName>
</protein>
<dbReference type="EMBL" id="CP060201">
    <property type="protein sequence ID" value="QNH78155.1"/>
    <property type="molecule type" value="Genomic_DNA"/>
</dbReference>
<dbReference type="Proteomes" id="UP000515277">
    <property type="component" value="Chromosome"/>
</dbReference>